<dbReference type="Gene3D" id="1.20.910.10">
    <property type="entry name" value="Heme oxygenase-like"/>
    <property type="match status" value="1"/>
</dbReference>
<dbReference type="Pfam" id="PF01126">
    <property type="entry name" value="Heme_oxygenase"/>
    <property type="match status" value="1"/>
</dbReference>
<organism evidence="1 2">
    <name type="scientific">Flavobacterium hercynium</name>
    <dbReference type="NCBI Taxonomy" id="387094"/>
    <lineage>
        <taxon>Bacteria</taxon>
        <taxon>Pseudomonadati</taxon>
        <taxon>Bacteroidota</taxon>
        <taxon>Flavobacteriia</taxon>
        <taxon>Flavobacteriales</taxon>
        <taxon>Flavobacteriaceae</taxon>
        <taxon>Flavobacterium</taxon>
    </lineage>
</organism>
<dbReference type="InterPro" id="IPR016053">
    <property type="entry name" value="Haem_Oase-like"/>
</dbReference>
<dbReference type="RefSeq" id="WP_089050473.1">
    <property type="nucleotide sequence ID" value="NZ_FXTV01000020.1"/>
</dbReference>
<name>A0A226H5D6_9FLAO</name>
<gene>
    <name evidence="1" type="ORF">B0A66_14000</name>
</gene>
<dbReference type="GO" id="GO:0004392">
    <property type="term" value="F:heme oxygenase (decyclizing) activity"/>
    <property type="evidence" value="ECO:0007669"/>
    <property type="project" value="InterPro"/>
</dbReference>
<evidence type="ECO:0008006" key="3">
    <source>
        <dbReference type="Google" id="ProtNLM"/>
    </source>
</evidence>
<dbReference type="EMBL" id="MUGW01000027">
    <property type="protein sequence ID" value="OXA89529.1"/>
    <property type="molecule type" value="Genomic_DNA"/>
</dbReference>
<dbReference type="Proteomes" id="UP000198345">
    <property type="component" value="Unassembled WGS sequence"/>
</dbReference>
<reference evidence="1 2" key="1">
    <citation type="submission" date="2016-11" db="EMBL/GenBank/DDBJ databases">
        <title>Whole genomes of Flavobacteriaceae.</title>
        <authorList>
            <person name="Stine C."/>
            <person name="Li C."/>
            <person name="Tadesse D."/>
        </authorList>
    </citation>
    <scope>NUCLEOTIDE SEQUENCE [LARGE SCALE GENOMIC DNA]</scope>
    <source>
        <strain evidence="1 2">DSM 18292</strain>
    </source>
</reference>
<accession>A0A226H5D6</accession>
<evidence type="ECO:0000313" key="2">
    <source>
        <dbReference type="Proteomes" id="UP000198345"/>
    </source>
</evidence>
<dbReference type="AlphaFoldDB" id="A0A226H5D6"/>
<proteinExistence type="predicted"/>
<keyword evidence="2" id="KW-1185">Reference proteome</keyword>
<protein>
    <recommendedName>
        <fullName evidence="3">Heme oxygenase</fullName>
    </recommendedName>
</protein>
<evidence type="ECO:0000313" key="1">
    <source>
        <dbReference type="EMBL" id="OXA89529.1"/>
    </source>
</evidence>
<comment type="caution">
    <text evidence="1">The sequence shown here is derived from an EMBL/GenBank/DDBJ whole genome shotgun (WGS) entry which is preliminary data.</text>
</comment>
<dbReference type="CDD" id="cd19166">
    <property type="entry name" value="HemeO-bac"/>
    <property type="match status" value="1"/>
</dbReference>
<dbReference type="OrthoDB" id="114943at2"/>
<dbReference type="GO" id="GO:0006788">
    <property type="term" value="P:heme oxidation"/>
    <property type="evidence" value="ECO:0007669"/>
    <property type="project" value="InterPro"/>
</dbReference>
<dbReference type="SUPFAM" id="SSF48613">
    <property type="entry name" value="Heme oxygenase-like"/>
    <property type="match status" value="1"/>
</dbReference>
<sequence>MTTNSDISQPFLSNLKTKTASSHQKLESLPVSASILSPNMKMNDYAHYLSLMHDVHTNLEEEIFPLLTDIIDDLKAREKKELLEADLSYLNYTKTNSNRVFNKEKVSTAFALGIFYVVEGSTLGGRFILKNLETIPGLTEEKGVSYFNGYGNKTGSYWKSFLNLLSTYEEEHNCENEIIDGAIYAFDCIHDHFLNTRKNEN</sequence>
<dbReference type="InterPro" id="IPR016084">
    <property type="entry name" value="Haem_Oase-like_multi-hlx"/>
</dbReference>